<proteinExistence type="predicted"/>
<comment type="caution">
    <text evidence="1">The sequence shown here is derived from an EMBL/GenBank/DDBJ whole genome shotgun (WGS) entry which is preliminary data.</text>
</comment>
<keyword evidence="2" id="KW-1185">Reference proteome</keyword>
<accession>A0ABD3ANQ9</accession>
<evidence type="ECO:0000313" key="2">
    <source>
        <dbReference type="Proteomes" id="UP001630127"/>
    </source>
</evidence>
<evidence type="ECO:0000313" key="1">
    <source>
        <dbReference type="EMBL" id="KAL3532809.1"/>
    </source>
</evidence>
<dbReference type="AlphaFoldDB" id="A0ABD3ANQ9"/>
<organism evidence="1 2">
    <name type="scientific">Cinchona calisaya</name>
    <dbReference type="NCBI Taxonomy" id="153742"/>
    <lineage>
        <taxon>Eukaryota</taxon>
        <taxon>Viridiplantae</taxon>
        <taxon>Streptophyta</taxon>
        <taxon>Embryophyta</taxon>
        <taxon>Tracheophyta</taxon>
        <taxon>Spermatophyta</taxon>
        <taxon>Magnoliopsida</taxon>
        <taxon>eudicotyledons</taxon>
        <taxon>Gunneridae</taxon>
        <taxon>Pentapetalae</taxon>
        <taxon>asterids</taxon>
        <taxon>lamiids</taxon>
        <taxon>Gentianales</taxon>
        <taxon>Rubiaceae</taxon>
        <taxon>Cinchonoideae</taxon>
        <taxon>Cinchoneae</taxon>
        <taxon>Cinchona</taxon>
    </lineage>
</organism>
<protein>
    <submittedName>
        <fullName evidence="1">Uncharacterized protein</fullName>
    </submittedName>
</protein>
<sequence>MPYVLRRLFATLLVYSCPNNPKELWLKFEYAMSEDIIRSNTLTSRQVRMQVLEQINGFLQSMGKDINAFDLVPRDLVFANLENQTREIRAERTIVITQEDLHAILMLNDK</sequence>
<name>A0ABD3ANQ9_9GENT</name>
<reference evidence="1 2" key="1">
    <citation type="submission" date="2024-11" db="EMBL/GenBank/DDBJ databases">
        <title>A near-complete genome assembly of Cinchona calisaya.</title>
        <authorList>
            <person name="Lian D.C."/>
            <person name="Zhao X.W."/>
            <person name="Wei L."/>
        </authorList>
    </citation>
    <scope>NUCLEOTIDE SEQUENCE [LARGE SCALE GENOMIC DNA]</scope>
    <source>
        <tissue evidence="1">Nenye</tissue>
    </source>
</reference>
<dbReference type="Proteomes" id="UP001630127">
    <property type="component" value="Unassembled WGS sequence"/>
</dbReference>
<dbReference type="EMBL" id="JBJUIK010000003">
    <property type="protein sequence ID" value="KAL3532809.1"/>
    <property type="molecule type" value="Genomic_DNA"/>
</dbReference>
<gene>
    <name evidence="1" type="ORF">ACH5RR_006330</name>
</gene>